<dbReference type="Proteomes" id="UP001153076">
    <property type="component" value="Unassembled WGS sequence"/>
</dbReference>
<evidence type="ECO:0000313" key="1">
    <source>
        <dbReference type="EMBL" id="KAJ8424509.1"/>
    </source>
</evidence>
<reference evidence="1" key="1">
    <citation type="submission" date="2022-04" db="EMBL/GenBank/DDBJ databases">
        <title>Carnegiea gigantea Genome sequencing and assembly v2.</title>
        <authorList>
            <person name="Copetti D."/>
            <person name="Sanderson M.J."/>
            <person name="Burquez A."/>
            <person name="Wojciechowski M.F."/>
        </authorList>
    </citation>
    <scope>NUCLEOTIDE SEQUENCE</scope>
    <source>
        <strain evidence="1">SGP5-SGP5p</strain>
        <tissue evidence="1">Aerial part</tissue>
    </source>
</reference>
<proteinExistence type="predicted"/>
<comment type="caution">
    <text evidence="1">The sequence shown here is derived from an EMBL/GenBank/DDBJ whole genome shotgun (WGS) entry which is preliminary data.</text>
</comment>
<dbReference type="AlphaFoldDB" id="A0A9Q1GSL9"/>
<dbReference type="OrthoDB" id="2919534at2759"/>
<keyword evidence="2" id="KW-1185">Reference proteome</keyword>
<evidence type="ECO:0000313" key="2">
    <source>
        <dbReference type="Proteomes" id="UP001153076"/>
    </source>
</evidence>
<protein>
    <submittedName>
        <fullName evidence="1">Uncharacterized protein</fullName>
    </submittedName>
</protein>
<sequence length="266" mass="29083">MIRLPIHFGDKLKSKNLEVDFLVVDVPTTDNVILGVQPFTRAACLVPCAFTLAQERDKLHLLGVTTFILDSLTLAYIAEVGLKIAVLLKLLGQLTSPSSLRHSAAAFTHWVNALASATSSSMTFGGSEVPGVTKSQDLIKSWTSENLAAESALMNLFLEARVRSPINRLSDCRGADCFGSRFPRMRRGGCHGLIRTALSPLPLADRKIQESQEGWTNKVINCTFLACWMTRRYFSPSHRRSAVAATCSEMASPVSKTVNLRLACSI</sequence>
<dbReference type="EMBL" id="JAKOGI010001664">
    <property type="protein sequence ID" value="KAJ8424509.1"/>
    <property type="molecule type" value="Genomic_DNA"/>
</dbReference>
<gene>
    <name evidence="1" type="ORF">Cgig2_017742</name>
</gene>
<accession>A0A9Q1GSL9</accession>
<name>A0A9Q1GSL9_9CARY</name>
<organism evidence="1 2">
    <name type="scientific">Carnegiea gigantea</name>
    <dbReference type="NCBI Taxonomy" id="171969"/>
    <lineage>
        <taxon>Eukaryota</taxon>
        <taxon>Viridiplantae</taxon>
        <taxon>Streptophyta</taxon>
        <taxon>Embryophyta</taxon>
        <taxon>Tracheophyta</taxon>
        <taxon>Spermatophyta</taxon>
        <taxon>Magnoliopsida</taxon>
        <taxon>eudicotyledons</taxon>
        <taxon>Gunneridae</taxon>
        <taxon>Pentapetalae</taxon>
        <taxon>Caryophyllales</taxon>
        <taxon>Cactineae</taxon>
        <taxon>Cactaceae</taxon>
        <taxon>Cactoideae</taxon>
        <taxon>Echinocereeae</taxon>
        <taxon>Carnegiea</taxon>
    </lineage>
</organism>